<sequence length="104" mass="11344">MLPSLTVGLFLPQPTKPGNPTAAVRFKNPFSSWHTDRATEAGGDHMVGSREGPGPGFHYRTLSYTACTGNSSFYYSTLQCSTIKNSKIQAKAFVSQSNNEGRKR</sequence>
<keyword evidence="2" id="KW-1185">Reference proteome</keyword>
<dbReference type="EMBL" id="JBBPBN010000016">
    <property type="protein sequence ID" value="KAK9020751.1"/>
    <property type="molecule type" value="Genomic_DNA"/>
</dbReference>
<organism evidence="1 2">
    <name type="scientific">Hibiscus sabdariffa</name>
    <name type="common">roselle</name>
    <dbReference type="NCBI Taxonomy" id="183260"/>
    <lineage>
        <taxon>Eukaryota</taxon>
        <taxon>Viridiplantae</taxon>
        <taxon>Streptophyta</taxon>
        <taxon>Embryophyta</taxon>
        <taxon>Tracheophyta</taxon>
        <taxon>Spermatophyta</taxon>
        <taxon>Magnoliopsida</taxon>
        <taxon>eudicotyledons</taxon>
        <taxon>Gunneridae</taxon>
        <taxon>Pentapetalae</taxon>
        <taxon>rosids</taxon>
        <taxon>malvids</taxon>
        <taxon>Malvales</taxon>
        <taxon>Malvaceae</taxon>
        <taxon>Malvoideae</taxon>
        <taxon>Hibiscus</taxon>
    </lineage>
</organism>
<reference evidence="1 2" key="1">
    <citation type="journal article" date="2024" name="G3 (Bethesda)">
        <title>Genome assembly of Hibiscus sabdariffa L. provides insights into metabolisms of medicinal natural products.</title>
        <authorList>
            <person name="Kim T."/>
        </authorList>
    </citation>
    <scope>NUCLEOTIDE SEQUENCE [LARGE SCALE GENOMIC DNA]</scope>
    <source>
        <strain evidence="1">TK-2024</strain>
        <tissue evidence="1">Old leaves</tissue>
    </source>
</reference>
<gene>
    <name evidence="1" type="ORF">V6N11_010768</name>
</gene>
<proteinExistence type="predicted"/>
<accession>A0ABR2S6V9</accession>
<comment type="caution">
    <text evidence="1">The sequence shown here is derived from an EMBL/GenBank/DDBJ whole genome shotgun (WGS) entry which is preliminary data.</text>
</comment>
<evidence type="ECO:0000313" key="1">
    <source>
        <dbReference type="EMBL" id="KAK9020751.1"/>
    </source>
</evidence>
<dbReference type="Proteomes" id="UP001396334">
    <property type="component" value="Unassembled WGS sequence"/>
</dbReference>
<protein>
    <submittedName>
        <fullName evidence="1">Uncharacterized protein</fullName>
    </submittedName>
</protein>
<name>A0ABR2S6V9_9ROSI</name>
<evidence type="ECO:0000313" key="2">
    <source>
        <dbReference type="Proteomes" id="UP001396334"/>
    </source>
</evidence>